<keyword evidence="7 10" id="KW-0456">Lyase</keyword>
<dbReference type="InterPro" id="IPR041431">
    <property type="entry name" value="Mvd1_C"/>
</dbReference>
<keyword evidence="5" id="KW-0067">ATP-binding</keyword>
<dbReference type="GO" id="GO:0005524">
    <property type="term" value="F:ATP binding"/>
    <property type="evidence" value="ECO:0007669"/>
    <property type="project" value="UniProtKB-KW"/>
</dbReference>
<evidence type="ECO:0000259" key="9">
    <source>
        <dbReference type="Pfam" id="PF22700"/>
    </source>
</evidence>
<dbReference type="RefSeq" id="WP_002817169.1">
    <property type="nucleotide sequence ID" value="NZ_CP027431.1"/>
</dbReference>
<dbReference type="Gene3D" id="3.30.230.10">
    <property type="match status" value="1"/>
</dbReference>
<dbReference type="PANTHER" id="PTHR10977:SF3">
    <property type="entry name" value="DIPHOSPHOMEVALONATE DECARBOXYLASE"/>
    <property type="match status" value="1"/>
</dbReference>
<evidence type="ECO:0000256" key="5">
    <source>
        <dbReference type="ARBA" id="ARBA00022840"/>
    </source>
</evidence>
<dbReference type="EC" id="4.1.1.33" evidence="2"/>
<accession>A0A6H3GXT2</accession>
<dbReference type="EMBL" id="MLOK01000039">
    <property type="protein sequence ID" value="OIM21201.1"/>
    <property type="molecule type" value="Genomic_DNA"/>
</dbReference>
<evidence type="ECO:0000259" key="8">
    <source>
        <dbReference type="Pfam" id="PF18376"/>
    </source>
</evidence>
<gene>
    <name evidence="10" type="primary">mvaD</name>
    <name evidence="11" type="ORF">ATX59_05340</name>
    <name evidence="10" type="ORF">GA838_02525</name>
</gene>
<dbReference type="Gene3D" id="3.30.70.890">
    <property type="entry name" value="GHMP kinase, C-terminal domain"/>
    <property type="match status" value="1"/>
</dbReference>
<reference evidence="11 12" key="1">
    <citation type="journal article" date="2016" name="BMC Genomics">
        <title>Consensus pan-genome assembly of the specialised wine bacterium Oenococcus oeni.</title>
        <authorList>
            <person name="Sternes P.R."/>
            <person name="Borneman A.R."/>
        </authorList>
    </citation>
    <scope>NUCLEOTIDE SEQUENCE [LARGE SCALE GENOMIC DNA]</scope>
    <source>
        <strain evidence="11 12">AWRIB661</strain>
    </source>
</reference>
<reference evidence="10" key="2">
    <citation type="submission" date="2019-10" db="EMBL/GenBank/DDBJ databases">
        <title>Malate fermentation in French cider.</title>
        <authorList>
            <person name="Cousin F.J."/>
            <person name="Medina Fernandez S."/>
            <person name="Misery B."/>
            <person name="Laplace J.-M."/>
            <person name="Cretenet M."/>
        </authorList>
    </citation>
    <scope>NUCLEOTIDE SEQUENCE</scope>
    <source>
        <strain evidence="10">UCMA15129</strain>
    </source>
</reference>
<dbReference type="GO" id="GO:0004163">
    <property type="term" value="F:diphosphomevalonate decarboxylase activity"/>
    <property type="evidence" value="ECO:0007669"/>
    <property type="project" value="UniProtKB-EC"/>
</dbReference>
<dbReference type="InterPro" id="IPR029765">
    <property type="entry name" value="Mev_diP_decarb"/>
</dbReference>
<evidence type="ECO:0000256" key="4">
    <source>
        <dbReference type="ARBA" id="ARBA00022741"/>
    </source>
</evidence>
<feature type="domain" description="Mvd1 C-terminal" evidence="8">
    <location>
        <begin position="176"/>
        <end position="299"/>
    </location>
</feature>
<dbReference type="PIRSF" id="PIRSF015950">
    <property type="entry name" value="Mev_P_decrbx"/>
    <property type="match status" value="1"/>
</dbReference>
<evidence type="ECO:0000313" key="10">
    <source>
        <dbReference type="EMBL" id="MDV7714659.1"/>
    </source>
</evidence>
<dbReference type="FunFam" id="3.30.230.10:FF:000072">
    <property type="entry name" value="Diphosphomevalonate decarboxylase"/>
    <property type="match status" value="1"/>
</dbReference>
<keyword evidence="6" id="KW-0443">Lipid metabolism</keyword>
<dbReference type="AlphaFoldDB" id="A0A6H3GXT2"/>
<evidence type="ECO:0000256" key="7">
    <source>
        <dbReference type="ARBA" id="ARBA00023239"/>
    </source>
</evidence>
<name>A0A6H3GXT2_OENOE</name>
<dbReference type="InterPro" id="IPR053859">
    <property type="entry name" value="MVD-like_N"/>
</dbReference>
<dbReference type="Proteomes" id="UP001281024">
    <property type="component" value="Unassembled WGS sequence"/>
</dbReference>
<dbReference type="SUPFAM" id="SSF54211">
    <property type="entry name" value="Ribosomal protein S5 domain 2-like"/>
    <property type="match status" value="1"/>
</dbReference>
<sequence length="314" mass="34854">MAKVRAYTNIALIKYWGKSDLNWNLPTSSSIGLTLDRFYTDTSVEIDQFSKKDFFQLNGQQIEGPKISKIINFIRNSCGNKNFVKVISENHVPTSAGLASSASAFAALTKAASQAFGLELDNRELSKIARIGSGSASRSIFGGFSIWHKGQNKDDSFAESILDPVDFDIRVIDILADKRVKKISSSQGMQLAQTSPNYDSWLKKNDRQIDEMLKAISDHDLEKIGLIAETNSASMHELNRTAKVPFDYFTENTREIIAEVDQLYKKGILAFATVDAGPNVKVITNSEYQEKIINVLKEYGEILVQKPGRGVANV</sequence>
<dbReference type="PANTHER" id="PTHR10977">
    <property type="entry name" value="DIPHOSPHOMEVALONATE DECARBOXYLASE"/>
    <property type="match status" value="1"/>
</dbReference>
<dbReference type="GO" id="GO:0005829">
    <property type="term" value="C:cytosol"/>
    <property type="evidence" value="ECO:0007669"/>
    <property type="project" value="InterPro"/>
</dbReference>
<dbReference type="InterPro" id="IPR014721">
    <property type="entry name" value="Ribsml_uS5_D2-typ_fold_subgr"/>
</dbReference>
<dbReference type="EMBL" id="WERV01000002">
    <property type="protein sequence ID" value="MDV7714659.1"/>
    <property type="molecule type" value="Genomic_DNA"/>
</dbReference>
<dbReference type="SUPFAM" id="SSF55060">
    <property type="entry name" value="GHMP Kinase, C-terminal domain"/>
    <property type="match status" value="1"/>
</dbReference>
<keyword evidence="3" id="KW-0444">Lipid biosynthesis</keyword>
<evidence type="ECO:0000256" key="2">
    <source>
        <dbReference type="ARBA" id="ARBA00012296"/>
    </source>
</evidence>
<dbReference type="Proteomes" id="UP000181728">
    <property type="component" value="Unassembled WGS sequence"/>
</dbReference>
<evidence type="ECO:0000256" key="1">
    <source>
        <dbReference type="ARBA" id="ARBA00008831"/>
    </source>
</evidence>
<evidence type="ECO:0000256" key="6">
    <source>
        <dbReference type="ARBA" id="ARBA00023098"/>
    </source>
</evidence>
<proteinExistence type="inferred from homology"/>
<protein>
    <recommendedName>
        <fullName evidence="2">diphosphomevalonate decarboxylase</fullName>
        <ecNumber evidence="2">4.1.1.33</ecNumber>
    </recommendedName>
</protein>
<dbReference type="GO" id="GO:0019287">
    <property type="term" value="P:isopentenyl diphosphate biosynthetic process, mevalonate pathway"/>
    <property type="evidence" value="ECO:0007669"/>
    <property type="project" value="InterPro"/>
</dbReference>
<dbReference type="Pfam" id="PF22700">
    <property type="entry name" value="MVD-like_N"/>
    <property type="match status" value="1"/>
</dbReference>
<evidence type="ECO:0000256" key="3">
    <source>
        <dbReference type="ARBA" id="ARBA00022516"/>
    </source>
</evidence>
<dbReference type="InterPro" id="IPR036554">
    <property type="entry name" value="GHMP_kinase_C_sf"/>
</dbReference>
<feature type="domain" description="Diphosphomevalonate decarboxylase-like N-terminal" evidence="9">
    <location>
        <begin position="6"/>
        <end position="158"/>
    </location>
</feature>
<comment type="caution">
    <text evidence="11">The sequence shown here is derived from an EMBL/GenBank/DDBJ whole genome shotgun (WGS) entry which is preliminary data.</text>
</comment>
<dbReference type="Pfam" id="PF18376">
    <property type="entry name" value="MDD_C"/>
    <property type="match status" value="1"/>
</dbReference>
<dbReference type="InterPro" id="IPR020568">
    <property type="entry name" value="Ribosomal_Su5_D2-typ_SF"/>
</dbReference>
<dbReference type="InterPro" id="IPR005935">
    <property type="entry name" value="Mev_decarb"/>
</dbReference>
<organism evidence="11 12">
    <name type="scientific">Oenococcus oeni</name>
    <name type="common">Leuconostoc oenos</name>
    <dbReference type="NCBI Taxonomy" id="1247"/>
    <lineage>
        <taxon>Bacteria</taxon>
        <taxon>Bacillati</taxon>
        <taxon>Bacillota</taxon>
        <taxon>Bacilli</taxon>
        <taxon>Lactobacillales</taxon>
        <taxon>Lactobacillaceae</taxon>
        <taxon>Oenococcus</taxon>
    </lineage>
</organism>
<keyword evidence="4" id="KW-0547">Nucleotide-binding</keyword>
<dbReference type="NCBIfam" id="TIGR01240">
    <property type="entry name" value="mevDPdecarb"/>
    <property type="match status" value="1"/>
</dbReference>
<comment type="similarity">
    <text evidence="1">Belongs to the diphosphomevalonate decarboxylase family.</text>
</comment>
<evidence type="ECO:0000313" key="11">
    <source>
        <dbReference type="EMBL" id="OIM21201.1"/>
    </source>
</evidence>
<evidence type="ECO:0000313" key="12">
    <source>
        <dbReference type="Proteomes" id="UP000181728"/>
    </source>
</evidence>